<dbReference type="PROSITE" id="PS50048">
    <property type="entry name" value="ZN2_CY6_FUNGAL_2"/>
    <property type="match status" value="1"/>
</dbReference>
<feature type="domain" description="Zn(2)-C6 fungal-type" evidence="2">
    <location>
        <begin position="28"/>
        <end position="63"/>
    </location>
</feature>
<sequence>MYQGKNSFIIENNSEKTKPLSRVRAKCACGPCRKSKKKCEGGIPNKKQCLRCEKSRGAKKCVYVIDDQSRDHHPTISNRNRRNRNSNGNRNSAATGQQSDYNAIGVFTSDGAEYNVSDYIEQTLFWQSYPYSMYYN</sequence>
<evidence type="ECO:0000313" key="3">
    <source>
        <dbReference type="EMBL" id="RIB07966.1"/>
    </source>
</evidence>
<name>A0A397ULG2_9GLOM</name>
<reference evidence="3 4" key="1">
    <citation type="submission" date="2018-06" db="EMBL/GenBank/DDBJ databases">
        <title>Comparative genomics reveals the genomic features of Rhizophagus irregularis, R. cerebriforme, R. diaphanum and Gigaspora rosea, and their symbiotic lifestyle signature.</title>
        <authorList>
            <person name="Morin E."/>
            <person name="San Clemente H."/>
            <person name="Chen E.C.H."/>
            <person name="De La Providencia I."/>
            <person name="Hainaut M."/>
            <person name="Kuo A."/>
            <person name="Kohler A."/>
            <person name="Murat C."/>
            <person name="Tang N."/>
            <person name="Roy S."/>
            <person name="Loubradou J."/>
            <person name="Henrissat B."/>
            <person name="Grigoriev I.V."/>
            <person name="Corradi N."/>
            <person name="Roux C."/>
            <person name="Martin F.M."/>
        </authorList>
    </citation>
    <scope>NUCLEOTIDE SEQUENCE [LARGE SCALE GENOMIC DNA]</scope>
    <source>
        <strain evidence="3 4">DAOM 194757</strain>
    </source>
</reference>
<proteinExistence type="predicted"/>
<keyword evidence="4" id="KW-1185">Reference proteome</keyword>
<dbReference type="Proteomes" id="UP000266673">
    <property type="component" value="Unassembled WGS sequence"/>
</dbReference>
<dbReference type="PROSITE" id="PS00463">
    <property type="entry name" value="ZN2_CY6_FUNGAL_1"/>
    <property type="match status" value="1"/>
</dbReference>
<dbReference type="GO" id="GO:0008270">
    <property type="term" value="F:zinc ion binding"/>
    <property type="evidence" value="ECO:0007669"/>
    <property type="project" value="InterPro"/>
</dbReference>
<dbReference type="AlphaFoldDB" id="A0A397ULG2"/>
<evidence type="ECO:0000256" key="1">
    <source>
        <dbReference type="SAM" id="MobiDB-lite"/>
    </source>
</evidence>
<dbReference type="OrthoDB" id="270167at2759"/>
<dbReference type="SUPFAM" id="SSF57701">
    <property type="entry name" value="Zn2/Cys6 DNA-binding domain"/>
    <property type="match status" value="1"/>
</dbReference>
<dbReference type="InterPro" id="IPR001138">
    <property type="entry name" value="Zn2Cys6_DnaBD"/>
</dbReference>
<evidence type="ECO:0000313" key="4">
    <source>
        <dbReference type="Proteomes" id="UP000266673"/>
    </source>
</evidence>
<evidence type="ECO:0000259" key="2">
    <source>
        <dbReference type="PROSITE" id="PS50048"/>
    </source>
</evidence>
<accession>A0A397ULG2</accession>
<organism evidence="3 4">
    <name type="scientific">Gigaspora rosea</name>
    <dbReference type="NCBI Taxonomy" id="44941"/>
    <lineage>
        <taxon>Eukaryota</taxon>
        <taxon>Fungi</taxon>
        <taxon>Fungi incertae sedis</taxon>
        <taxon>Mucoromycota</taxon>
        <taxon>Glomeromycotina</taxon>
        <taxon>Glomeromycetes</taxon>
        <taxon>Diversisporales</taxon>
        <taxon>Gigasporaceae</taxon>
        <taxon>Gigaspora</taxon>
    </lineage>
</organism>
<gene>
    <name evidence="3" type="ORF">C2G38_2045569</name>
</gene>
<comment type="caution">
    <text evidence="3">The sequence shown here is derived from an EMBL/GenBank/DDBJ whole genome shotgun (WGS) entry which is preliminary data.</text>
</comment>
<feature type="region of interest" description="Disordered" evidence="1">
    <location>
        <begin position="71"/>
        <end position="97"/>
    </location>
</feature>
<protein>
    <recommendedName>
        <fullName evidence="2">Zn(2)-C6 fungal-type domain-containing protein</fullName>
    </recommendedName>
</protein>
<dbReference type="GO" id="GO:0000981">
    <property type="term" value="F:DNA-binding transcription factor activity, RNA polymerase II-specific"/>
    <property type="evidence" value="ECO:0007669"/>
    <property type="project" value="InterPro"/>
</dbReference>
<dbReference type="CDD" id="cd00067">
    <property type="entry name" value="GAL4"/>
    <property type="match status" value="1"/>
</dbReference>
<dbReference type="Pfam" id="PF00172">
    <property type="entry name" value="Zn_clus"/>
    <property type="match status" value="1"/>
</dbReference>
<dbReference type="InterPro" id="IPR036864">
    <property type="entry name" value="Zn2-C6_fun-type_DNA-bd_sf"/>
</dbReference>
<dbReference type="EMBL" id="QKWP01001575">
    <property type="protein sequence ID" value="RIB07966.1"/>
    <property type="molecule type" value="Genomic_DNA"/>
</dbReference>